<evidence type="ECO:0000313" key="3">
    <source>
        <dbReference type="Proteomes" id="UP000297245"/>
    </source>
</evidence>
<name>A0A4S8L9W5_DENBC</name>
<feature type="compositionally biased region" description="Basic and acidic residues" evidence="1">
    <location>
        <begin position="142"/>
        <end position="153"/>
    </location>
</feature>
<evidence type="ECO:0000256" key="1">
    <source>
        <dbReference type="SAM" id="MobiDB-lite"/>
    </source>
</evidence>
<sequence>MLRTEEFPPFHPGQLTDEEKSLLRRSTKEIFIQEIRCYETRHRDIGHGFNHDFGPLQIDFGTVDWANVERVYRICYNSDHRDRNSPCTLQWLSEPLPPRLRKQLNSNSKSSTSKPLTNKPAFPKASASSDIQRPTASMSNKRARDESDDEQPKPKKVRYSSRVRMAAHEVIDLTQDSD</sequence>
<gene>
    <name evidence="2" type="ORF">K435DRAFT_805937</name>
</gene>
<feature type="compositionally biased region" description="Polar residues" evidence="1">
    <location>
        <begin position="103"/>
        <end position="116"/>
    </location>
</feature>
<accession>A0A4S8L9W5</accession>
<protein>
    <submittedName>
        <fullName evidence="2">Uncharacterized protein</fullName>
    </submittedName>
</protein>
<feature type="compositionally biased region" description="Polar residues" evidence="1">
    <location>
        <begin position="126"/>
        <end position="140"/>
    </location>
</feature>
<reference evidence="2 3" key="1">
    <citation type="journal article" date="2019" name="Nat. Ecol. Evol.">
        <title>Megaphylogeny resolves global patterns of mushroom evolution.</title>
        <authorList>
            <person name="Varga T."/>
            <person name="Krizsan K."/>
            <person name="Foldi C."/>
            <person name="Dima B."/>
            <person name="Sanchez-Garcia M."/>
            <person name="Sanchez-Ramirez S."/>
            <person name="Szollosi G.J."/>
            <person name="Szarkandi J.G."/>
            <person name="Papp V."/>
            <person name="Albert L."/>
            <person name="Andreopoulos W."/>
            <person name="Angelini C."/>
            <person name="Antonin V."/>
            <person name="Barry K.W."/>
            <person name="Bougher N.L."/>
            <person name="Buchanan P."/>
            <person name="Buyck B."/>
            <person name="Bense V."/>
            <person name="Catcheside P."/>
            <person name="Chovatia M."/>
            <person name="Cooper J."/>
            <person name="Damon W."/>
            <person name="Desjardin D."/>
            <person name="Finy P."/>
            <person name="Geml J."/>
            <person name="Haridas S."/>
            <person name="Hughes K."/>
            <person name="Justo A."/>
            <person name="Karasinski D."/>
            <person name="Kautmanova I."/>
            <person name="Kiss B."/>
            <person name="Kocsube S."/>
            <person name="Kotiranta H."/>
            <person name="LaButti K.M."/>
            <person name="Lechner B.E."/>
            <person name="Liimatainen K."/>
            <person name="Lipzen A."/>
            <person name="Lukacs Z."/>
            <person name="Mihaltcheva S."/>
            <person name="Morgado L.N."/>
            <person name="Niskanen T."/>
            <person name="Noordeloos M.E."/>
            <person name="Ohm R.A."/>
            <person name="Ortiz-Santana B."/>
            <person name="Ovrebo C."/>
            <person name="Racz N."/>
            <person name="Riley R."/>
            <person name="Savchenko A."/>
            <person name="Shiryaev A."/>
            <person name="Soop K."/>
            <person name="Spirin V."/>
            <person name="Szebenyi C."/>
            <person name="Tomsovsky M."/>
            <person name="Tulloss R.E."/>
            <person name="Uehling J."/>
            <person name="Grigoriev I.V."/>
            <person name="Vagvolgyi C."/>
            <person name="Papp T."/>
            <person name="Martin F.M."/>
            <person name="Miettinen O."/>
            <person name="Hibbett D.S."/>
            <person name="Nagy L.G."/>
        </authorList>
    </citation>
    <scope>NUCLEOTIDE SEQUENCE [LARGE SCALE GENOMIC DNA]</scope>
    <source>
        <strain evidence="2 3">CBS 962.96</strain>
    </source>
</reference>
<proteinExistence type="predicted"/>
<organism evidence="2 3">
    <name type="scientific">Dendrothele bispora (strain CBS 962.96)</name>
    <dbReference type="NCBI Taxonomy" id="1314807"/>
    <lineage>
        <taxon>Eukaryota</taxon>
        <taxon>Fungi</taxon>
        <taxon>Dikarya</taxon>
        <taxon>Basidiomycota</taxon>
        <taxon>Agaricomycotina</taxon>
        <taxon>Agaricomycetes</taxon>
        <taxon>Agaricomycetidae</taxon>
        <taxon>Agaricales</taxon>
        <taxon>Agaricales incertae sedis</taxon>
        <taxon>Dendrothele</taxon>
    </lineage>
</organism>
<dbReference type="EMBL" id="ML179549">
    <property type="protein sequence ID" value="THU85390.1"/>
    <property type="molecule type" value="Genomic_DNA"/>
</dbReference>
<dbReference type="AlphaFoldDB" id="A0A4S8L9W5"/>
<evidence type="ECO:0000313" key="2">
    <source>
        <dbReference type="EMBL" id="THU85390.1"/>
    </source>
</evidence>
<dbReference type="Proteomes" id="UP000297245">
    <property type="component" value="Unassembled WGS sequence"/>
</dbReference>
<keyword evidence="3" id="KW-1185">Reference proteome</keyword>
<feature type="region of interest" description="Disordered" evidence="1">
    <location>
        <begin position="96"/>
        <end position="178"/>
    </location>
</feature>